<sequence>MANGNLAEQLADNCENILSWKERLQIAVEAAQ</sequence>
<name>A0A067EIP2_CITSI</name>
<dbReference type="Proteomes" id="UP000027120">
    <property type="component" value="Unassembled WGS sequence"/>
</dbReference>
<keyword evidence="2" id="KW-1185">Reference proteome</keyword>
<gene>
    <name evidence="1" type="ORF">CISIN_1g0452552mg</name>
</gene>
<dbReference type="AlphaFoldDB" id="A0A067EIP2"/>
<evidence type="ECO:0000313" key="1">
    <source>
        <dbReference type="EMBL" id="KDO53730.1"/>
    </source>
</evidence>
<evidence type="ECO:0000313" key="2">
    <source>
        <dbReference type="Proteomes" id="UP000027120"/>
    </source>
</evidence>
<protein>
    <submittedName>
        <fullName evidence="1">Uncharacterized protein</fullName>
    </submittedName>
</protein>
<proteinExistence type="predicted"/>
<dbReference type="EMBL" id="KK785008">
    <property type="protein sequence ID" value="KDO53730.1"/>
    <property type="molecule type" value="Genomic_DNA"/>
</dbReference>
<reference evidence="1 2" key="1">
    <citation type="submission" date="2014-04" db="EMBL/GenBank/DDBJ databases">
        <authorList>
            <consortium name="International Citrus Genome Consortium"/>
            <person name="Gmitter F."/>
            <person name="Chen C."/>
            <person name="Farmerie W."/>
            <person name="Harkins T."/>
            <person name="Desany B."/>
            <person name="Mohiuddin M."/>
            <person name="Kodira C."/>
            <person name="Borodovsky M."/>
            <person name="Lomsadze A."/>
            <person name="Burns P."/>
            <person name="Jenkins J."/>
            <person name="Prochnik S."/>
            <person name="Shu S."/>
            <person name="Chapman J."/>
            <person name="Pitluck S."/>
            <person name="Schmutz J."/>
            <person name="Rokhsar D."/>
        </authorList>
    </citation>
    <scope>NUCLEOTIDE SEQUENCE</scope>
</reference>
<feature type="non-terminal residue" evidence="1">
    <location>
        <position position="32"/>
    </location>
</feature>
<organism evidence="1 2">
    <name type="scientific">Citrus sinensis</name>
    <name type="common">Sweet orange</name>
    <name type="synonym">Citrus aurantium var. sinensis</name>
    <dbReference type="NCBI Taxonomy" id="2711"/>
    <lineage>
        <taxon>Eukaryota</taxon>
        <taxon>Viridiplantae</taxon>
        <taxon>Streptophyta</taxon>
        <taxon>Embryophyta</taxon>
        <taxon>Tracheophyta</taxon>
        <taxon>Spermatophyta</taxon>
        <taxon>Magnoliopsida</taxon>
        <taxon>eudicotyledons</taxon>
        <taxon>Gunneridae</taxon>
        <taxon>Pentapetalae</taxon>
        <taxon>rosids</taxon>
        <taxon>malvids</taxon>
        <taxon>Sapindales</taxon>
        <taxon>Rutaceae</taxon>
        <taxon>Aurantioideae</taxon>
        <taxon>Citrus</taxon>
    </lineage>
</organism>
<accession>A0A067EIP2</accession>